<dbReference type="OrthoDB" id="5340238at2"/>
<sequence length="62" mass="7164">MKTLRLVALIFGLLYSALFVHYVSFDTHTKTKELEALASRMRHVELSLSFKEPAYKGFVYVP</sequence>
<gene>
    <name evidence="1" type="ordered locus">Sulba_0763</name>
</gene>
<dbReference type="AlphaFoldDB" id="I3XVU3"/>
<keyword evidence="2" id="KW-1185">Reference proteome</keyword>
<dbReference type="KEGG" id="sba:Sulba_0763"/>
<dbReference type="STRING" id="760154.Sulba_0763"/>
<dbReference type="RefSeq" id="WP_014768947.1">
    <property type="nucleotide sequence ID" value="NC_018002.1"/>
</dbReference>
<dbReference type="Proteomes" id="UP000006176">
    <property type="component" value="Chromosome"/>
</dbReference>
<proteinExistence type="predicted"/>
<name>I3XVU3_SULBS</name>
<evidence type="ECO:0000313" key="1">
    <source>
        <dbReference type="EMBL" id="AFL68067.1"/>
    </source>
</evidence>
<dbReference type="HOGENOM" id="CLU_208649_0_0_7"/>
<evidence type="ECO:0000313" key="2">
    <source>
        <dbReference type="Proteomes" id="UP000006176"/>
    </source>
</evidence>
<dbReference type="PATRIC" id="fig|760154.4.peg.762"/>
<accession>I3XVU3</accession>
<organism evidence="1 2">
    <name type="scientific">Sulfurospirillum barnesii (strain ATCC 700032 / DSM 10660 / SES-3)</name>
    <dbReference type="NCBI Taxonomy" id="760154"/>
    <lineage>
        <taxon>Bacteria</taxon>
        <taxon>Pseudomonadati</taxon>
        <taxon>Campylobacterota</taxon>
        <taxon>Epsilonproteobacteria</taxon>
        <taxon>Campylobacterales</taxon>
        <taxon>Sulfurospirillaceae</taxon>
        <taxon>Sulfurospirillum</taxon>
    </lineage>
</organism>
<protein>
    <submittedName>
        <fullName evidence="1">Uncharacterized protein</fullName>
    </submittedName>
</protein>
<reference evidence="1 2" key="1">
    <citation type="submission" date="2012-06" db="EMBL/GenBank/DDBJ databases">
        <title>Complete sequence of Sulfurospirillum barnesii SES-3.</title>
        <authorList>
            <consortium name="US DOE Joint Genome Institute"/>
            <person name="Lucas S."/>
            <person name="Han J."/>
            <person name="Lapidus A."/>
            <person name="Cheng J.-F."/>
            <person name="Goodwin L."/>
            <person name="Pitluck S."/>
            <person name="Peters L."/>
            <person name="Ovchinnikova G."/>
            <person name="Lu M."/>
            <person name="Detter J.C."/>
            <person name="Han C."/>
            <person name="Tapia R."/>
            <person name="Land M."/>
            <person name="Hauser L."/>
            <person name="Kyrpides N."/>
            <person name="Ivanova N."/>
            <person name="Pagani I."/>
            <person name="Stolz J."/>
            <person name="Arkin A."/>
            <person name="Dehal P."/>
            <person name="Oremland R."/>
            <person name="Saltikov C."/>
            <person name="Basu P."/>
            <person name="Hollibaugh J."/>
            <person name="Newman D."/>
            <person name="Stolyar S."/>
            <person name="Hazen T."/>
            <person name="Woyke T."/>
        </authorList>
    </citation>
    <scope>NUCLEOTIDE SEQUENCE [LARGE SCALE GENOMIC DNA]</scope>
    <source>
        <strain evidence="2">ATCC 700032 / DSM 10660 / SES-3</strain>
    </source>
</reference>
<dbReference type="EMBL" id="CP003333">
    <property type="protein sequence ID" value="AFL68067.1"/>
    <property type="molecule type" value="Genomic_DNA"/>
</dbReference>